<feature type="region of interest" description="Disordered" evidence="1">
    <location>
        <begin position="390"/>
        <end position="490"/>
    </location>
</feature>
<feature type="compositionally biased region" description="Basic and acidic residues" evidence="1">
    <location>
        <begin position="183"/>
        <end position="196"/>
    </location>
</feature>
<name>A0A1Y3BV42_EURMA</name>
<feature type="compositionally biased region" description="Low complexity" evidence="1">
    <location>
        <begin position="396"/>
        <end position="407"/>
    </location>
</feature>
<feature type="compositionally biased region" description="Polar residues" evidence="1">
    <location>
        <begin position="471"/>
        <end position="490"/>
    </location>
</feature>
<feature type="compositionally biased region" description="Basic and acidic residues" evidence="1">
    <location>
        <begin position="425"/>
        <end position="434"/>
    </location>
</feature>
<keyword evidence="3" id="KW-1185">Reference proteome</keyword>
<comment type="caution">
    <text evidence="2">The sequence shown here is derived from an EMBL/GenBank/DDBJ whole genome shotgun (WGS) entry which is preliminary data.</text>
</comment>
<feature type="compositionally biased region" description="Polar residues" evidence="1">
    <location>
        <begin position="50"/>
        <end position="62"/>
    </location>
</feature>
<feature type="compositionally biased region" description="Low complexity" evidence="1">
    <location>
        <begin position="220"/>
        <end position="240"/>
    </location>
</feature>
<sequence length="490" mass="55614">MKSKIGHASIQSPNEMINKEFQSSASLHETIAEYCEPTISVEKQRKYSPIKSNGVTNTKYQPNSSGRSSSNSNWKNKRRSSVSVLLFGNNNNNNNGEQQQLTNSECQKQTHSMSDKYQRYSSCYTGTTSMDYSQPCHRSSDDILMMSSSTTPNHNINNTTRIYENVQNRSQTNHHKHNNYHHIFPDPARKLTKDSGYESSSSTLVSVARGPTSHNHQHHSSMINMITSSSSSLPSSSCSPETPEKEEKVAESPPPTPPIRYSSLPENYPNTEKIPIDCKTINYCDRQSGFYSNKTKTNCNSNDYVHWSYNLYPKMRRKKQQLHLEENAYDNQMELSLSTPPRSHRNRYSIPSPSSISYGYPSPPVPAQIVYSHRVQPVVRHETNSLIIHQSQQMKQYDSGSQTSASSQPPPPPILPPKTHTSPKNIKEIQKRAVYEFYLRQKEKKKNRSNDGQEETGENQNSLSSSASSSQIKTATYVNDENQNNIIKFK</sequence>
<dbReference type="Proteomes" id="UP000194236">
    <property type="component" value="Unassembled WGS sequence"/>
</dbReference>
<feature type="region of interest" description="Disordered" evidence="1">
    <location>
        <begin position="46"/>
        <end position="112"/>
    </location>
</feature>
<dbReference type="EMBL" id="MUJZ01001778">
    <property type="protein sequence ID" value="OTF83868.1"/>
    <property type="molecule type" value="Genomic_DNA"/>
</dbReference>
<dbReference type="OrthoDB" id="10610145at2759"/>
<evidence type="ECO:0000313" key="3">
    <source>
        <dbReference type="Proteomes" id="UP000194236"/>
    </source>
</evidence>
<gene>
    <name evidence="2" type="ORF">BLA29_003450</name>
</gene>
<evidence type="ECO:0000256" key="1">
    <source>
        <dbReference type="SAM" id="MobiDB-lite"/>
    </source>
</evidence>
<protein>
    <submittedName>
        <fullName evidence="2">Uncharacterized protein</fullName>
    </submittedName>
</protein>
<accession>A0A1Y3BV42</accession>
<feature type="region of interest" description="Disordered" evidence="1">
    <location>
        <begin position="336"/>
        <end position="359"/>
    </location>
</feature>
<dbReference type="AlphaFoldDB" id="A0A1Y3BV42"/>
<feature type="compositionally biased region" description="Low complexity" evidence="1">
    <location>
        <begin position="348"/>
        <end position="359"/>
    </location>
</feature>
<feature type="compositionally biased region" description="Low complexity" evidence="1">
    <location>
        <begin position="63"/>
        <end position="74"/>
    </location>
</feature>
<reference evidence="2 3" key="1">
    <citation type="submission" date="2017-03" db="EMBL/GenBank/DDBJ databases">
        <title>Genome Survey of Euroglyphus maynei.</title>
        <authorList>
            <person name="Arlian L.G."/>
            <person name="Morgan M.S."/>
            <person name="Rider S.D."/>
        </authorList>
    </citation>
    <scope>NUCLEOTIDE SEQUENCE [LARGE SCALE GENOMIC DNA]</scope>
    <source>
        <strain evidence="2">Arlian Lab</strain>
        <tissue evidence="2">Whole body</tissue>
    </source>
</reference>
<feature type="compositionally biased region" description="Polar residues" evidence="1">
    <location>
        <begin position="96"/>
        <end position="112"/>
    </location>
</feature>
<proteinExistence type="predicted"/>
<evidence type="ECO:0000313" key="2">
    <source>
        <dbReference type="EMBL" id="OTF83868.1"/>
    </source>
</evidence>
<organism evidence="2 3">
    <name type="scientific">Euroglyphus maynei</name>
    <name type="common">Mayne's house dust mite</name>
    <dbReference type="NCBI Taxonomy" id="6958"/>
    <lineage>
        <taxon>Eukaryota</taxon>
        <taxon>Metazoa</taxon>
        <taxon>Ecdysozoa</taxon>
        <taxon>Arthropoda</taxon>
        <taxon>Chelicerata</taxon>
        <taxon>Arachnida</taxon>
        <taxon>Acari</taxon>
        <taxon>Acariformes</taxon>
        <taxon>Sarcoptiformes</taxon>
        <taxon>Astigmata</taxon>
        <taxon>Psoroptidia</taxon>
        <taxon>Analgoidea</taxon>
        <taxon>Pyroglyphidae</taxon>
        <taxon>Pyroglyphinae</taxon>
        <taxon>Euroglyphus</taxon>
    </lineage>
</organism>
<feature type="region of interest" description="Disordered" evidence="1">
    <location>
        <begin position="176"/>
        <end position="268"/>
    </location>
</feature>
<feature type="non-terminal residue" evidence="2">
    <location>
        <position position="490"/>
    </location>
</feature>